<reference evidence="3" key="1">
    <citation type="submission" date="2014-12" db="EMBL/GenBank/DDBJ databases">
        <authorList>
            <person name="Smet A."/>
        </authorList>
    </citation>
    <scope>NUCLEOTIDE SEQUENCE [LARGE SCALE GENOMIC DNA]</scope>
</reference>
<gene>
    <name evidence="2" type="ORF">HHE01_16080</name>
</gene>
<dbReference type="AlphaFoldDB" id="A0A0K2Y726"/>
<accession>A0A0K2Y726</accession>
<organism evidence="2 3">
    <name type="scientific">Helicobacter heilmannii</name>
    <dbReference type="NCBI Taxonomy" id="35817"/>
    <lineage>
        <taxon>Bacteria</taxon>
        <taxon>Pseudomonadati</taxon>
        <taxon>Campylobacterota</taxon>
        <taxon>Epsilonproteobacteria</taxon>
        <taxon>Campylobacterales</taxon>
        <taxon>Helicobacteraceae</taxon>
        <taxon>Helicobacter</taxon>
    </lineage>
</organism>
<dbReference type="EMBL" id="CDMK01000001">
    <property type="protein sequence ID" value="CRI33922.1"/>
    <property type="molecule type" value="Genomic_DNA"/>
</dbReference>
<dbReference type="Proteomes" id="UP000046090">
    <property type="component" value="Unassembled WGS sequence"/>
</dbReference>
<sequence>MLTDRGIGSKPQLYPRPPFDADKTHDNPCCQNPMCSMCGFSSLWKNHFQAHGSTKI</sequence>
<evidence type="ECO:0000313" key="3">
    <source>
        <dbReference type="Proteomes" id="UP000046090"/>
    </source>
</evidence>
<protein>
    <submittedName>
        <fullName evidence="2">Uncharacterized protein</fullName>
    </submittedName>
</protein>
<name>A0A0K2Y726_HELHE</name>
<feature type="region of interest" description="Disordered" evidence="1">
    <location>
        <begin position="1"/>
        <end position="20"/>
    </location>
</feature>
<evidence type="ECO:0000256" key="1">
    <source>
        <dbReference type="SAM" id="MobiDB-lite"/>
    </source>
</evidence>
<proteinExistence type="predicted"/>
<keyword evidence="3" id="KW-1185">Reference proteome</keyword>
<evidence type="ECO:0000313" key="2">
    <source>
        <dbReference type="EMBL" id="CRI33922.1"/>
    </source>
</evidence>